<dbReference type="Gene3D" id="3.40.1000.10">
    <property type="entry name" value="Mog1/PsbP, alpha/beta/alpha sandwich"/>
    <property type="match status" value="1"/>
</dbReference>
<dbReference type="Proteomes" id="UP000323876">
    <property type="component" value="Unassembled WGS sequence"/>
</dbReference>
<evidence type="ECO:0000256" key="1">
    <source>
        <dbReference type="ARBA" id="ARBA00022729"/>
    </source>
</evidence>
<proteinExistence type="predicted"/>
<dbReference type="Pfam" id="PF10738">
    <property type="entry name" value="Lpp-LpqN"/>
    <property type="match status" value="1"/>
</dbReference>
<reference evidence="2 3" key="1">
    <citation type="submission" date="2019-09" db="EMBL/GenBank/DDBJ databases">
        <authorList>
            <person name="Wang X."/>
        </authorList>
    </citation>
    <scope>NUCLEOTIDE SEQUENCE [LARGE SCALE GENOMIC DNA]</scope>
    <source>
        <strain evidence="2 3">CICC 11023</strain>
    </source>
</reference>
<gene>
    <name evidence="2" type="ORF">F3087_13070</name>
</gene>
<comment type="caution">
    <text evidence="2">The sequence shown here is derived from an EMBL/GenBank/DDBJ whole genome shotgun (WGS) entry which is preliminary data.</text>
</comment>
<sequence length="179" mass="19717">MADNETSIYPALESLALSTHRVADPSTIPGRVTLDLDPDTWAEIDGRNMGYLNVLAAQHEQPSQFRTNIVVVLTRVIVGRGIDLAGLIEHSFTDSRRLPGWTEEHAEVWPPANRHSGWSIQSGTYSADGQLLYTVTQYAVYQRGNVGYLLQATGTTTAEQTPVFGSLLDKVVRSVNFDD</sequence>
<evidence type="ECO:0008006" key="4">
    <source>
        <dbReference type="Google" id="ProtNLM"/>
    </source>
</evidence>
<evidence type="ECO:0000313" key="2">
    <source>
        <dbReference type="EMBL" id="KAA8888006.1"/>
    </source>
</evidence>
<evidence type="ECO:0000313" key="3">
    <source>
        <dbReference type="Proteomes" id="UP000323876"/>
    </source>
</evidence>
<dbReference type="RefSeq" id="WP_150402177.1">
    <property type="nucleotide sequence ID" value="NZ_VXLC01000004.1"/>
</dbReference>
<accession>A0A5N0EGB6</accession>
<organism evidence="2 3">
    <name type="scientific">Nocardia colli</name>
    <dbReference type="NCBI Taxonomy" id="2545717"/>
    <lineage>
        <taxon>Bacteria</taxon>
        <taxon>Bacillati</taxon>
        <taxon>Actinomycetota</taxon>
        <taxon>Actinomycetes</taxon>
        <taxon>Mycobacteriales</taxon>
        <taxon>Nocardiaceae</taxon>
        <taxon>Nocardia</taxon>
    </lineage>
</organism>
<dbReference type="AlphaFoldDB" id="A0A5N0EGB6"/>
<name>A0A5N0EGB6_9NOCA</name>
<keyword evidence="1" id="KW-0732">Signal</keyword>
<dbReference type="OrthoDB" id="4369169at2"/>
<protein>
    <recommendedName>
        <fullName evidence="4">Lipoprotein LpqN</fullName>
    </recommendedName>
</protein>
<dbReference type="EMBL" id="VXLC01000004">
    <property type="protein sequence ID" value="KAA8888006.1"/>
    <property type="molecule type" value="Genomic_DNA"/>
</dbReference>
<keyword evidence="3" id="KW-1185">Reference proteome</keyword>
<dbReference type="InterPro" id="IPR019674">
    <property type="entry name" value="Lipoprotein_LpqN/LpqT-like"/>
</dbReference>